<reference evidence="1" key="1">
    <citation type="submission" date="2018-11" db="EMBL/GenBank/DDBJ databases">
        <title>Genomics analysis of Putative Virulence Factors on Adhesion and Cytotoxicity for Cronobacter spp.</title>
        <authorList>
            <person name="Cui J."/>
        </authorList>
    </citation>
    <scope>NUCLEOTIDE SEQUENCE</scope>
    <source>
        <strain evidence="1">SD69</strain>
    </source>
</reference>
<gene>
    <name evidence="1" type="ORF">EHJ13_20330</name>
</gene>
<protein>
    <submittedName>
        <fullName evidence="1">Uncharacterized protein</fullName>
    </submittedName>
</protein>
<accession>A0A9Q4T7I7</accession>
<evidence type="ECO:0000313" key="2">
    <source>
        <dbReference type="Proteomes" id="UP000778262"/>
    </source>
</evidence>
<dbReference type="EMBL" id="RPBY01000011">
    <property type="protein sequence ID" value="NCH89764.1"/>
    <property type="molecule type" value="Genomic_DNA"/>
</dbReference>
<name>A0A9Q4T7I7_9ENTR</name>
<evidence type="ECO:0000313" key="1">
    <source>
        <dbReference type="EMBL" id="NCH89764.1"/>
    </source>
</evidence>
<comment type="caution">
    <text evidence="1">The sequence shown here is derived from an EMBL/GenBank/DDBJ whole genome shotgun (WGS) entry which is preliminary data.</text>
</comment>
<dbReference type="AlphaFoldDB" id="A0A9Q4T7I7"/>
<organism evidence="1 2">
    <name type="scientific">Cronobacter dublinensis</name>
    <dbReference type="NCBI Taxonomy" id="413497"/>
    <lineage>
        <taxon>Bacteria</taxon>
        <taxon>Pseudomonadati</taxon>
        <taxon>Pseudomonadota</taxon>
        <taxon>Gammaproteobacteria</taxon>
        <taxon>Enterobacterales</taxon>
        <taxon>Enterobacteriaceae</taxon>
        <taxon>Cronobacter</taxon>
    </lineage>
</organism>
<dbReference type="Proteomes" id="UP000778262">
    <property type="component" value="Unassembled WGS sequence"/>
</dbReference>
<sequence>MTSTPMLHHDPIKRLILTANPVLLNLYAKKFRCPDVLTSIMAMFTLSPDLSPITPGNDSHDA</sequence>
<proteinExistence type="predicted"/>